<dbReference type="Pfam" id="PF02661">
    <property type="entry name" value="Fic"/>
    <property type="match status" value="1"/>
</dbReference>
<dbReference type="InterPro" id="IPR036597">
    <property type="entry name" value="Fido-like_dom_sf"/>
</dbReference>
<dbReference type="PANTHER" id="PTHR13504:SF38">
    <property type="entry name" value="FIDO DOMAIN-CONTAINING PROTEIN"/>
    <property type="match status" value="1"/>
</dbReference>
<accession>A0ABU4HS78</accession>
<dbReference type="EMBL" id="JAWSTH010000049">
    <property type="protein sequence ID" value="MDW5596177.1"/>
    <property type="molecule type" value="Genomic_DNA"/>
</dbReference>
<reference evidence="2 3" key="2">
    <citation type="submission" date="2023-10" db="EMBL/GenBank/DDBJ databases">
        <authorList>
            <person name="Han X.F."/>
        </authorList>
    </citation>
    <scope>NUCLEOTIDE SEQUENCE [LARGE SCALE GENOMIC DNA]</scope>
    <source>
        <strain evidence="2 3">KCTC 39840</strain>
    </source>
</reference>
<dbReference type="PANTHER" id="PTHR13504">
    <property type="entry name" value="FIDO DOMAIN-CONTAINING PROTEIN DDB_G0283145"/>
    <property type="match status" value="1"/>
</dbReference>
<sequence>MAARSQHEFSANYRRFTPEATVLLMRLSETLGVIRGARVLPAVADQLRASARVGTVHYSNLIEGNELPAIEAERATRGELTPDTRAKVELINYVAALDLLDERLDSGRLALKPELLLDLHRVTTRDLGRRGDPHFRPQHEGAWRDGIALVVDRLTGRVMHEGPPPEEVPGRVESMFEWAVRMLGRGEPPHVVAGVVHYGITDIHPFADGNGRVARLFQSAILMHAGVLPGRMFSFERYYADDRQAYYAALRSVRARTLNMESWLEYFLRGLVEEYERIARTVEDLGAFGPAGGVPPLQLSPSQQAALTALRISGPGEFTRVQYERAAGVARSAAGADLAALSRHGVLHVRGAGPATRYSFAAQPGSDTSAAPGRPVGWTDARIERELRTFLSGWERWPTRGEFEAAGRRDLHAAASRNGGIGRWRALLGPWPPSTTAG</sequence>
<proteinExistence type="predicted"/>
<dbReference type="Gene3D" id="1.10.10.10">
    <property type="entry name" value="Winged helix-like DNA-binding domain superfamily/Winged helix DNA-binding domain"/>
    <property type="match status" value="1"/>
</dbReference>
<dbReference type="SUPFAM" id="SSF140931">
    <property type="entry name" value="Fic-like"/>
    <property type="match status" value="1"/>
</dbReference>
<feature type="domain" description="Fido" evidence="1">
    <location>
        <begin position="111"/>
        <end position="269"/>
    </location>
</feature>
<protein>
    <submittedName>
        <fullName evidence="2">Fic family protein</fullName>
    </submittedName>
</protein>
<dbReference type="InterPro" id="IPR040198">
    <property type="entry name" value="Fido_containing"/>
</dbReference>
<name>A0ABU4HS78_9ACTN</name>
<dbReference type="InterPro" id="IPR036388">
    <property type="entry name" value="WH-like_DNA-bd_sf"/>
</dbReference>
<evidence type="ECO:0000313" key="2">
    <source>
        <dbReference type="EMBL" id="MDW5596177.1"/>
    </source>
</evidence>
<dbReference type="PROSITE" id="PS51459">
    <property type="entry name" value="FIDO"/>
    <property type="match status" value="1"/>
</dbReference>
<dbReference type="Proteomes" id="UP001284601">
    <property type="component" value="Unassembled WGS sequence"/>
</dbReference>
<dbReference type="InterPro" id="IPR003812">
    <property type="entry name" value="Fido"/>
</dbReference>
<keyword evidence="3" id="KW-1185">Reference proteome</keyword>
<dbReference type="Gene3D" id="1.10.3290.10">
    <property type="entry name" value="Fido-like domain"/>
    <property type="match status" value="1"/>
</dbReference>
<organism evidence="2 3">
    <name type="scientific">Conexibacter stalactiti</name>
    <dbReference type="NCBI Taxonomy" id="1940611"/>
    <lineage>
        <taxon>Bacteria</taxon>
        <taxon>Bacillati</taxon>
        <taxon>Actinomycetota</taxon>
        <taxon>Thermoleophilia</taxon>
        <taxon>Solirubrobacterales</taxon>
        <taxon>Conexibacteraceae</taxon>
        <taxon>Conexibacter</taxon>
    </lineage>
</organism>
<evidence type="ECO:0000259" key="1">
    <source>
        <dbReference type="PROSITE" id="PS51459"/>
    </source>
</evidence>
<evidence type="ECO:0000313" key="3">
    <source>
        <dbReference type="Proteomes" id="UP001284601"/>
    </source>
</evidence>
<gene>
    <name evidence="2" type="ORF">R7226_17650</name>
</gene>
<comment type="caution">
    <text evidence="2">The sequence shown here is derived from an EMBL/GenBank/DDBJ whole genome shotgun (WGS) entry which is preliminary data.</text>
</comment>
<reference evidence="3" key="1">
    <citation type="submission" date="2023-07" db="EMBL/GenBank/DDBJ databases">
        <title>Conexibacter stalactiti sp. nov., isolated from stalactites in a lava cave and emended description of the genus Conexibacter.</title>
        <authorList>
            <person name="Lee S.D."/>
        </authorList>
    </citation>
    <scope>NUCLEOTIDE SEQUENCE [LARGE SCALE GENOMIC DNA]</scope>
    <source>
        <strain evidence="3">KCTC 39840</strain>
    </source>
</reference>
<dbReference type="RefSeq" id="WP_318598557.1">
    <property type="nucleotide sequence ID" value="NZ_JAWSTH010000049.1"/>
</dbReference>